<proteinExistence type="predicted"/>
<protein>
    <submittedName>
        <fullName evidence="3">Uncharacterized protein</fullName>
    </submittedName>
</protein>
<evidence type="ECO:0000256" key="1">
    <source>
        <dbReference type="SAM" id="Coils"/>
    </source>
</evidence>
<dbReference type="AlphaFoldDB" id="A0A2T7C7F1"/>
<dbReference type="EMBL" id="CM009757">
    <property type="protein sequence ID" value="PUZ39278.1"/>
    <property type="molecule type" value="Genomic_DNA"/>
</dbReference>
<evidence type="ECO:0000313" key="4">
    <source>
        <dbReference type="Proteomes" id="UP000244336"/>
    </source>
</evidence>
<organism evidence="3 4">
    <name type="scientific">Panicum hallii var. hallii</name>
    <dbReference type="NCBI Taxonomy" id="1504633"/>
    <lineage>
        <taxon>Eukaryota</taxon>
        <taxon>Viridiplantae</taxon>
        <taxon>Streptophyta</taxon>
        <taxon>Embryophyta</taxon>
        <taxon>Tracheophyta</taxon>
        <taxon>Spermatophyta</taxon>
        <taxon>Magnoliopsida</taxon>
        <taxon>Liliopsida</taxon>
        <taxon>Poales</taxon>
        <taxon>Poaceae</taxon>
        <taxon>PACMAD clade</taxon>
        <taxon>Panicoideae</taxon>
        <taxon>Panicodae</taxon>
        <taxon>Paniceae</taxon>
        <taxon>Panicinae</taxon>
        <taxon>Panicum</taxon>
        <taxon>Panicum sect. Panicum</taxon>
    </lineage>
</organism>
<dbReference type="Proteomes" id="UP000244336">
    <property type="component" value="Chromosome 9"/>
</dbReference>
<reference evidence="3 4" key="1">
    <citation type="submission" date="2018-04" db="EMBL/GenBank/DDBJ databases">
        <title>WGS assembly of Panicum hallii var. hallii HAL2.</title>
        <authorList>
            <person name="Lovell J."/>
            <person name="Jenkins J."/>
            <person name="Lowry D."/>
            <person name="Mamidi S."/>
            <person name="Sreedasyam A."/>
            <person name="Weng X."/>
            <person name="Barry K."/>
            <person name="Bonette J."/>
            <person name="Campitelli B."/>
            <person name="Daum C."/>
            <person name="Gordon S."/>
            <person name="Gould B."/>
            <person name="Lipzen A."/>
            <person name="MacQueen A."/>
            <person name="Palacio-Mejia J."/>
            <person name="Plott C."/>
            <person name="Shakirov E."/>
            <person name="Shu S."/>
            <person name="Yoshinaga Y."/>
            <person name="Zane M."/>
            <person name="Rokhsar D."/>
            <person name="Grimwood J."/>
            <person name="Schmutz J."/>
            <person name="Juenger T."/>
        </authorList>
    </citation>
    <scope>NUCLEOTIDE SEQUENCE [LARGE SCALE GENOMIC DNA]</scope>
    <source>
        <strain evidence="4">cv. HAL2</strain>
    </source>
</reference>
<gene>
    <name evidence="3" type="ORF">GQ55_9G276700</name>
</gene>
<name>A0A2T7C7F1_9POAL</name>
<keyword evidence="1" id="KW-0175">Coiled coil</keyword>
<feature type="coiled-coil region" evidence="1">
    <location>
        <begin position="137"/>
        <end position="182"/>
    </location>
</feature>
<dbReference type="Gene3D" id="1.20.1270.70">
    <property type="entry name" value="Designed single chain three-helix bundle"/>
    <property type="match status" value="1"/>
</dbReference>
<accession>A0A2T7C7F1</accession>
<evidence type="ECO:0000313" key="3">
    <source>
        <dbReference type="EMBL" id="PUZ39278.1"/>
    </source>
</evidence>
<dbReference type="Gramene" id="PUZ39278">
    <property type="protein sequence ID" value="PUZ39278"/>
    <property type="gene ID" value="GQ55_9G276700"/>
</dbReference>
<keyword evidence="4" id="KW-1185">Reference proteome</keyword>
<feature type="region of interest" description="Disordered" evidence="2">
    <location>
        <begin position="1"/>
        <end position="137"/>
    </location>
</feature>
<evidence type="ECO:0000256" key="2">
    <source>
        <dbReference type="SAM" id="MobiDB-lite"/>
    </source>
</evidence>
<feature type="compositionally biased region" description="Basic residues" evidence="2">
    <location>
        <begin position="15"/>
        <end position="30"/>
    </location>
</feature>
<sequence>MGGSAPASRSAGETKRHHGDKKPVVKRRGDKKLGQTSYKRDSSGRLFRASSSAQPRRCPADSMTPRSLIDVPPPPGVYINLVDSDDDSGGHSGVDSGHHGSGHSGHHGGDDSSDHGGDDSSDDSGNPEGNVVSHKDIEQIWGEMAKLEEKVEQVQKKRKKHISALEVGVEELETKVGALEEAQDKTDLAKVGQRVCALENAIELESKVTGLEKPRCALAFEVGTSKQKLNAIADALAKLEAKVASLEEKKN</sequence>
<feature type="compositionally biased region" description="Basic and acidic residues" evidence="2">
    <location>
        <begin position="107"/>
        <end position="118"/>
    </location>
</feature>